<feature type="transmembrane region" description="Helical" evidence="1">
    <location>
        <begin position="233"/>
        <end position="253"/>
    </location>
</feature>
<organism evidence="2 3">
    <name type="scientific">Kipferlia bialata</name>
    <dbReference type="NCBI Taxonomy" id="797122"/>
    <lineage>
        <taxon>Eukaryota</taxon>
        <taxon>Metamonada</taxon>
        <taxon>Carpediemonas-like organisms</taxon>
        <taxon>Kipferlia</taxon>
    </lineage>
</organism>
<dbReference type="AlphaFoldDB" id="A0A9K3D1E2"/>
<evidence type="ECO:0000313" key="2">
    <source>
        <dbReference type="EMBL" id="GIQ85519.1"/>
    </source>
</evidence>
<keyword evidence="1" id="KW-0472">Membrane</keyword>
<accession>A0A9K3D1E2</accession>
<reference evidence="2 3" key="1">
    <citation type="journal article" date="2018" name="PLoS ONE">
        <title>The draft genome of Kipferlia bialata reveals reductive genome evolution in fornicate parasites.</title>
        <authorList>
            <person name="Tanifuji G."/>
            <person name="Takabayashi S."/>
            <person name="Kume K."/>
            <person name="Takagi M."/>
            <person name="Nakayama T."/>
            <person name="Kamikawa R."/>
            <person name="Inagaki Y."/>
            <person name="Hashimoto T."/>
        </authorList>
    </citation>
    <scope>NUCLEOTIDE SEQUENCE [LARGE SCALE GENOMIC DNA]</scope>
    <source>
        <strain evidence="2">NY0173</strain>
    </source>
</reference>
<dbReference type="Proteomes" id="UP000265618">
    <property type="component" value="Unassembled WGS sequence"/>
</dbReference>
<gene>
    <name evidence="2" type="ORF">KIPB_007197</name>
</gene>
<keyword evidence="1" id="KW-0812">Transmembrane</keyword>
<feature type="transmembrane region" description="Helical" evidence="1">
    <location>
        <begin position="259"/>
        <end position="279"/>
    </location>
</feature>
<dbReference type="EMBL" id="BDIP01001985">
    <property type="protein sequence ID" value="GIQ85519.1"/>
    <property type="molecule type" value="Genomic_DNA"/>
</dbReference>
<keyword evidence="1" id="KW-1133">Transmembrane helix</keyword>
<comment type="caution">
    <text evidence="2">The sequence shown here is derived from an EMBL/GenBank/DDBJ whole genome shotgun (WGS) entry which is preliminary data.</text>
</comment>
<evidence type="ECO:0000313" key="3">
    <source>
        <dbReference type="Proteomes" id="UP000265618"/>
    </source>
</evidence>
<sequence length="329" mass="36243">MLLSEVLVALALYQYHLTIFGMTRTTGVEFDLEEIADAYQLAKNIIDPILAISEARLSLVSATRKQIADLISERRRLKEYLRTFSYLEKASPSEYTTYRKTLAVVDQVDGFMQIIGNIWQQQGEGKGQCTMGSADILEGSLHQCSGIKAWLTRFVDAGVVSTEAECLIQRCQAHERVIATHIIDRAVVAQRKGSKTLCKASLAKPASVTSSSRITGTSAVGQPPERPKRINRFWSNLLWFGSLVAAAGSVALIAIGAPVLAVCAVAGTGLAAILGAKFIDLIDCYHIKRYYKLLNEYHDCMAEVQQAKVEELKLGSQLYVVRAKLLDRD</sequence>
<protein>
    <submittedName>
        <fullName evidence="2">Uncharacterized protein</fullName>
    </submittedName>
</protein>
<name>A0A9K3D1E2_9EUKA</name>
<evidence type="ECO:0000256" key="1">
    <source>
        <dbReference type="SAM" id="Phobius"/>
    </source>
</evidence>
<proteinExistence type="predicted"/>
<keyword evidence="3" id="KW-1185">Reference proteome</keyword>